<organism evidence="1 2">
    <name type="scientific">Intoshia linei</name>
    <dbReference type="NCBI Taxonomy" id="1819745"/>
    <lineage>
        <taxon>Eukaryota</taxon>
        <taxon>Metazoa</taxon>
        <taxon>Spiralia</taxon>
        <taxon>Lophotrochozoa</taxon>
        <taxon>Mesozoa</taxon>
        <taxon>Orthonectida</taxon>
        <taxon>Rhopaluridae</taxon>
        <taxon>Intoshia</taxon>
    </lineage>
</organism>
<evidence type="ECO:0000313" key="2">
    <source>
        <dbReference type="Proteomes" id="UP000078046"/>
    </source>
</evidence>
<gene>
    <name evidence="1" type="ORF">A3Q56_02534</name>
</gene>
<dbReference type="EMBL" id="LWCA01000239">
    <property type="protein sequence ID" value="OAF69720.1"/>
    <property type="molecule type" value="Genomic_DNA"/>
</dbReference>
<evidence type="ECO:0000313" key="1">
    <source>
        <dbReference type="EMBL" id="OAF69720.1"/>
    </source>
</evidence>
<protein>
    <submittedName>
        <fullName evidence="1">Uncharacterized protein</fullName>
    </submittedName>
</protein>
<dbReference type="Proteomes" id="UP000078046">
    <property type="component" value="Unassembled WGS sequence"/>
</dbReference>
<dbReference type="AlphaFoldDB" id="A0A177B6G6"/>
<proteinExistence type="predicted"/>
<keyword evidence="2" id="KW-1185">Reference proteome</keyword>
<reference evidence="1 2" key="1">
    <citation type="submission" date="2016-04" db="EMBL/GenBank/DDBJ databases">
        <title>The genome of Intoshia linei affirms orthonectids as highly simplified spiralians.</title>
        <authorList>
            <person name="Mikhailov K.V."/>
            <person name="Slusarev G.S."/>
            <person name="Nikitin M.A."/>
            <person name="Logacheva M.D."/>
            <person name="Penin A."/>
            <person name="Aleoshin V."/>
            <person name="Panchin Y.V."/>
        </authorList>
    </citation>
    <scope>NUCLEOTIDE SEQUENCE [LARGE SCALE GENOMIC DNA]</scope>
    <source>
        <strain evidence="1">Intl2013</strain>
        <tissue evidence="1">Whole animal</tissue>
    </source>
</reference>
<accession>A0A177B6G6</accession>
<sequence>MNCTYCNEQVSGSICNSCGLILDDTPEFVQGYVAKSNEIEVEENRISKFLSTFIDTVSGDLGISIQIKQKISSYAIKYYNEQPNKTLNSEKMALILSLVVLVSRSFNNINQFLLKDLSNQYNVDYGLCIKMKNKIFAKFSSLYSQVTLVERASIILYSMNQKLPHPFAYQTVNFVGMYTDSFNLDGKYRDYIISACSFVIWKYYQLDESRHLHVIQERDIICKSMKMELRHFCLKFNLRYTQTGTKPRFEQLEKYLLILYRQFPWVTENCSVHEMYFNLNLVIKHWNIIILCYKNNIFKKNTKKIDVRVYTKPTGRKTVESVVKYFKDNQNSSLGGFESKSLYSNVLKSAINRDLDKEELEDDDMLGDDIEMYLYDNDENEYSTLIENTI</sequence>
<comment type="caution">
    <text evidence="1">The sequence shown here is derived from an EMBL/GenBank/DDBJ whole genome shotgun (WGS) entry which is preliminary data.</text>
</comment>
<name>A0A177B6G6_9BILA</name>